<organism evidence="1 2">
    <name type="scientific">Ligilactobacillus acidipiscis</name>
    <dbReference type="NCBI Taxonomy" id="89059"/>
    <lineage>
        <taxon>Bacteria</taxon>
        <taxon>Bacillati</taxon>
        <taxon>Bacillota</taxon>
        <taxon>Bacilli</taxon>
        <taxon>Lactobacillales</taxon>
        <taxon>Lactobacillaceae</taxon>
        <taxon>Ligilactobacillus</taxon>
    </lineage>
</organism>
<dbReference type="EMBL" id="DYXG01000018">
    <property type="protein sequence ID" value="HJE96341.1"/>
    <property type="molecule type" value="Genomic_DNA"/>
</dbReference>
<dbReference type="GO" id="GO:0003677">
    <property type="term" value="F:DNA binding"/>
    <property type="evidence" value="ECO:0007669"/>
    <property type="project" value="InterPro"/>
</dbReference>
<reference evidence="1" key="1">
    <citation type="journal article" date="2021" name="PeerJ">
        <title>Extensive microbial diversity within the chicken gut microbiome revealed by metagenomics and culture.</title>
        <authorList>
            <person name="Gilroy R."/>
            <person name="Ravi A."/>
            <person name="Getino M."/>
            <person name="Pursley I."/>
            <person name="Horton D.L."/>
            <person name="Alikhan N.F."/>
            <person name="Baker D."/>
            <person name="Gharbi K."/>
            <person name="Hall N."/>
            <person name="Watson M."/>
            <person name="Adriaenssens E.M."/>
            <person name="Foster-Nyarko E."/>
            <person name="Jarju S."/>
            <person name="Secka A."/>
            <person name="Antonio M."/>
            <person name="Oren A."/>
            <person name="Chaudhuri R.R."/>
            <person name="La Ragione R."/>
            <person name="Hildebrand F."/>
            <person name="Pallen M.J."/>
        </authorList>
    </citation>
    <scope>NUCLEOTIDE SEQUENCE</scope>
    <source>
        <strain evidence="1">CHK174-6876</strain>
    </source>
</reference>
<comment type="caution">
    <text evidence="1">The sequence shown here is derived from an EMBL/GenBank/DDBJ whole genome shotgun (WGS) entry which is preliminary data.</text>
</comment>
<dbReference type="AlphaFoldDB" id="A0A921F7E5"/>
<protein>
    <submittedName>
        <fullName evidence="1">Alcohol dehydrogenase</fullName>
    </submittedName>
</protein>
<name>A0A921F7E5_9LACO</name>
<accession>A0A921F7E5</accession>
<dbReference type="Gene3D" id="1.20.5.2050">
    <property type="match status" value="1"/>
</dbReference>
<gene>
    <name evidence="1" type="ORF">K8V00_01855</name>
</gene>
<evidence type="ECO:0000313" key="2">
    <source>
        <dbReference type="Proteomes" id="UP000707535"/>
    </source>
</evidence>
<dbReference type="InterPro" id="IPR016177">
    <property type="entry name" value="DNA-bd_dom_sf"/>
</dbReference>
<dbReference type="Proteomes" id="UP000707535">
    <property type="component" value="Unassembled WGS sequence"/>
</dbReference>
<dbReference type="SUPFAM" id="SSF54171">
    <property type="entry name" value="DNA-binding domain"/>
    <property type="match status" value="1"/>
</dbReference>
<reference evidence="1" key="2">
    <citation type="submission" date="2021-09" db="EMBL/GenBank/DDBJ databases">
        <authorList>
            <person name="Gilroy R."/>
        </authorList>
    </citation>
    <scope>NUCLEOTIDE SEQUENCE</scope>
    <source>
        <strain evidence="1">CHK174-6876</strain>
    </source>
</reference>
<sequence>MGRKAIDLTGQRFGKLTVISRKENIGNSAAWLCQCDCGNTTIQTRNNLRQGNVKSCGCSKRNQPREVIESRIKSLRKNNWVEGTNLNSLRSEANKQSKSGIRGVTFNKQQQKWCASLTLKGQRVLCKLFSNKQDAINARAAAERKYFAPILEKYGRERL</sequence>
<proteinExistence type="predicted"/>
<evidence type="ECO:0000313" key="1">
    <source>
        <dbReference type="EMBL" id="HJE96341.1"/>
    </source>
</evidence>